<evidence type="ECO:0000256" key="5">
    <source>
        <dbReference type="ARBA" id="ARBA00060772"/>
    </source>
</evidence>
<dbReference type="InterPro" id="IPR036867">
    <property type="entry name" value="R3H_dom_sf"/>
</dbReference>
<dbReference type="Pfam" id="PF07717">
    <property type="entry name" value="OB_NTP_bind"/>
    <property type="match status" value="1"/>
</dbReference>
<evidence type="ECO:0000259" key="8">
    <source>
        <dbReference type="PROSITE" id="PS51194"/>
    </source>
</evidence>
<dbReference type="InterPro" id="IPR011709">
    <property type="entry name" value="DEAD-box_helicase_OB_fold"/>
</dbReference>
<feature type="domain" description="Helicase ATP-binding" evidence="7">
    <location>
        <begin position="184"/>
        <end position="351"/>
    </location>
</feature>
<dbReference type="InterPro" id="IPR002464">
    <property type="entry name" value="DNA/RNA_helicase_DEAH_CS"/>
</dbReference>
<dbReference type="InterPro" id="IPR011545">
    <property type="entry name" value="DEAD/DEAH_box_helicase_dom"/>
</dbReference>
<feature type="domain" description="R3H" evidence="6">
    <location>
        <begin position="31"/>
        <end position="93"/>
    </location>
</feature>
<dbReference type="PROSITE" id="PS51061">
    <property type="entry name" value="R3H"/>
    <property type="match status" value="1"/>
</dbReference>
<dbReference type="Gene3D" id="3.30.1370.50">
    <property type="entry name" value="R3H-like domain"/>
    <property type="match status" value="1"/>
</dbReference>
<dbReference type="SUPFAM" id="SSF52540">
    <property type="entry name" value="P-loop containing nucleoside triphosphate hydrolases"/>
    <property type="match status" value="1"/>
</dbReference>
<sequence>MTDDENIAKQMITTRSRNKEKNVHNEVNLPEGDRLQLQQRISEFIAGTDVELIIPGLSNAQRKYAHKYIARLGLLSRSYGSKNNRVLHITHRKRLKSSGCLRKIELPSASRSVLEKLHLYDTPSIERSALERRQRLQKKNRLRSEALLGGLGPRLVPPHPKRISTELYRDKRELPIYFYQDEINKILKESHIFIISGETGSGKTTQVPQYILNDSTRRSRPCRVVVTQPRRVAAVSVANRVAEERGEQIGDTVGYQIRLESRVHKNTNLIYTTSGCLLRSIMTDANDFFRKISHLVIDEIHERDKYTDFILITIKDQLRKNKDFKVILMSATMDINLLSKYFENCPVVNVPGQGYNVKIFHLEDILYRTGYRTALMDKYLRSMNEIGTTKCREIFTNTDKDESKSNGMPSNINDTHLQLSLDTLIDQCFAENYQCEEELFALFDQIQYFIESEGMPVDTVHSRTGTTALMAASKCNLPKYLKLFLHHKANVHLVNVDGLTALDYANMHSDKICMKILQSLDIFQKEQMILSEELHEKQRILYAYQKQFNDENEVDHDLILSLIEGLYRSPHPGAIMVFLPGYNDIVQQRDLIQSTLPVNTFRICILHGQMDSNDQIEALQRHSVRKIILSTNIGQTSITIPDLAYIIDSGKVKMKTHDSITESSQLQSVWISKADANQRSGRAGRTQNGVCYRLFSTATYEYMPKFSVPEFMRIPLTEICLYAKTLDRQSDVQSYLARSLNPPSNVSVQNAIKKLQILEVFDSDENVTELGRHLVEIPLDVQLGKCLMYGIFLKCFDSILTIVAYHSVKDPFILPTDRAAQGHASFQRKSFAGKTFSDQLGILLLYKSYCSVRNNKKRVREFCSKYFLSHSAMETFCATRRQIADLSSQKFHVGQEASLFNDDWNIVRCCLVAGFYPNVAVIDREHKTLISGAEKRLLLQRTSALNPPGMKNFKEFIDELPYDWVVFYEKTRVGKTCSINMNTVVSPVVIILHCGKDCLLDEDISDNSEISDSEEPLLESKEDSSDAKINELLKKSVKALSLSEPTAANNQSAIMSLDHWIKFELPTKDAKMLLQLRVLIKSQFEAFLRSGHCMQTSTSVYCIQKLLHSLENIFPT</sequence>
<gene>
    <name evidence="9" type="primary">YTDC2</name>
</gene>
<dbReference type="InterPro" id="IPR001374">
    <property type="entry name" value="R3H_dom"/>
</dbReference>
<dbReference type="GO" id="GO:0005524">
    <property type="term" value="F:ATP binding"/>
    <property type="evidence" value="ECO:0007669"/>
    <property type="project" value="UniProtKB-KW"/>
</dbReference>
<evidence type="ECO:0000256" key="3">
    <source>
        <dbReference type="ARBA" id="ARBA00022840"/>
    </source>
</evidence>
<dbReference type="AlphaFoldDB" id="A0A034WBK8"/>
<name>A0A034WBK8_BACDO</name>
<evidence type="ECO:0000259" key="7">
    <source>
        <dbReference type="PROSITE" id="PS51192"/>
    </source>
</evidence>
<dbReference type="Pfam" id="PF00270">
    <property type="entry name" value="DEAD"/>
    <property type="match status" value="1"/>
</dbReference>
<dbReference type="FunFam" id="3.40.50.300:FF:000526">
    <property type="entry name" value="DExH-box ATP-dependent RNA helicase DExH3"/>
    <property type="match status" value="1"/>
</dbReference>
<comment type="similarity">
    <text evidence="5">Belongs to the DExH box helicase family.</text>
</comment>
<dbReference type="InterPro" id="IPR014001">
    <property type="entry name" value="Helicase_ATP-bd"/>
</dbReference>
<dbReference type="GO" id="GO:0004386">
    <property type="term" value="F:helicase activity"/>
    <property type="evidence" value="ECO:0007669"/>
    <property type="project" value="UniProtKB-KW"/>
</dbReference>
<dbReference type="SUPFAM" id="SSF82708">
    <property type="entry name" value="R3H domain"/>
    <property type="match status" value="1"/>
</dbReference>
<dbReference type="PROSITE" id="PS51194">
    <property type="entry name" value="HELICASE_CTER"/>
    <property type="match status" value="1"/>
</dbReference>
<dbReference type="EMBL" id="GAKP01007422">
    <property type="protein sequence ID" value="JAC51530.1"/>
    <property type="molecule type" value="Transcribed_RNA"/>
</dbReference>
<dbReference type="Pfam" id="PF00271">
    <property type="entry name" value="Helicase_C"/>
    <property type="match status" value="1"/>
</dbReference>
<dbReference type="CDD" id="cd17917">
    <property type="entry name" value="DEXHc_RHA-like"/>
    <property type="match status" value="1"/>
</dbReference>
<keyword evidence="9" id="KW-0347">Helicase</keyword>
<keyword evidence="4" id="KW-0694">RNA-binding</keyword>
<organism evidence="9">
    <name type="scientific">Bactrocera dorsalis</name>
    <name type="common">Oriental fruit fly</name>
    <name type="synonym">Dacus dorsalis</name>
    <dbReference type="NCBI Taxonomy" id="27457"/>
    <lineage>
        <taxon>Eukaryota</taxon>
        <taxon>Metazoa</taxon>
        <taxon>Ecdysozoa</taxon>
        <taxon>Arthropoda</taxon>
        <taxon>Hexapoda</taxon>
        <taxon>Insecta</taxon>
        <taxon>Pterygota</taxon>
        <taxon>Neoptera</taxon>
        <taxon>Endopterygota</taxon>
        <taxon>Diptera</taxon>
        <taxon>Brachycera</taxon>
        <taxon>Muscomorpha</taxon>
        <taxon>Tephritoidea</taxon>
        <taxon>Tephritidae</taxon>
        <taxon>Bactrocera</taxon>
        <taxon>Bactrocera</taxon>
    </lineage>
</organism>
<dbReference type="InterPro" id="IPR007502">
    <property type="entry name" value="Helicase-assoc_dom"/>
</dbReference>
<dbReference type="Gene3D" id="1.25.40.20">
    <property type="entry name" value="Ankyrin repeat-containing domain"/>
    <property type="match status" value="1"/>
</dbReference>
<evidence type="ECO:0000313" key="9">
    <source>
        <dbReference type="EMBL" id="JAC51530.1"/>
    </source>
</evidence>
<dbReference type="Gene3D" id="3.40.50.300">
    <property type="entry name" value="P-loop containing nucleotide triphosphate hydrolases"/>
    <property type="match status" value="2"/>
</dbReference>
<dbReference type="Pfam" id="PF21010">
    <property type="entry name" value="HA2_C"/>
    <property type="match status" value="1"/>
</dbReference>
<proteinExistence type="inferred from homology"/>
<dbReference type="GO" id="GO:0016787">
    <property type="term" value="F:hydrolase activity"/>
    <property type="evidence" value="ECO:0007669"/>
    <property type="project" value="UniProtKB-KW"/>
</dbReference>
<evidence type="ECO:0000256" key="2">
    <source>
        <dbReference type="ARBA" id="ARBA00022801"/>
    </source>
</evidence>
<reference evidence="9" key="1">
    <citation type="journal article" date="2014" name="BMC Genomics">
        <title>Characterizing the developmental transcriptome of the oriental fruit fly, Bactrocera dorsalis (Diptera: Tephritidae) through comparative genomic analysis with Drosophila melanogaster utilizing modENCODE datasets.</title>
        <authorList>
            <person name="Geib S.M."/>
            <person name="Calla B."/>
            <person name="Hall B."/>
            <person name="Hou S."/>
            <person name="Manoukis N.C."/>
        </authorList>
    </citation>
    <scope>NUCLEOTIDE SEQUENCE</scope>
    <source>
        <strain evidence="9">Punador</strain>
    </source>
</reference>
<dbReference type="PROSITE" id="PS00690">
    <property type="entry name" value="DEAH_ATP_HELICASE"/>
    <property type="match status" value="1"/>
</dbReference>
<dbReference type="GO" id="GO:0003723">
    <property type="term" value="F:RNA binding"/>
    <property type="evidence" value="ECO:0007669"/>
    <property type="project" value="UniProtKB-KW"/>
</dbReference>
<dbReference type="PANTHER" id="PTHR18934:SF213">
    <property type="entry name" value="3'-5' RNA HELICASE YTHDC2"/>
    <property type="match status" value="1"/>
</dbReference>
<keyword evidence="1" id="KW-0547">Nucleotide-binding</keyword>
<protein>
    <submittedName>
        <fullName evidence="9">Putative ATP-dependent RNA helicase YTHDC2</fullName>
    </submittedName>
</protein>
<evidence type="ECO:0000256" key="1">
    <source>
        <dbReference type="ARBA" id="ARBA00022741"/>
    </source>
</evidence>
<evidence type="ECO:0000256" key="4">
    <source>
        <dbReference type="ARBA" id="ARBA00022884"/>
    </source>
</evidence>
<evidence type="ECO:0000259" key="6">
    <source>
        <dbReference type="PROSITE" id="PS51061"/>
    </source>
</evidence>
<feature type="domain" description="Helicase C-terminal" evidence="8">
    <location>
        <begin position="562"/>
        <end position="727"/>
    </location>
</feature>
<keyword evidence="3" id="KW-0067">ATP-binding</keyword>
<keyword evidence="2" id="KW-0378">Hydrolase</keyword>
<dbReference type="PANTHER" id="PTHR18934">
    <property type="entry name" value="ATP-DEPENDENT RNA HELICASE"/>
    <property type="match status" value="1"/>
</dbReference>
<dbReference type="PROSITE" id="PS51192">
    <property type="entry name" value="HELICASE_ATP_BIND_1"/>
    <property type="match status" value="1"/>
</dbReference>
<accession>A0A034WBK8</accession>
<dbReference type="InterPro" id="IPR001650">
    <property type="entry name" value="Helicase_C-like"/>
</dbReference>
<dbReference type="Pfam" id="PF01424">
    <property type="entry name" value="R3H"/>
    <property type="match status" value="1"/>
</dbReference>
<dbReference type="CDD" id="cd18791">
    <property type="entry name" value="SF2_C_RHA"/>
    <property type="match status" value="1"/>
</dbReference>
<dbReference type="SMART" id="SM00847">
    <property type="entry name" value="HA2"/>
    <property type="match status" value="1"/>
</dbReference>
<dbReference type="OrthoDB" id="6103986at2759"/>
<dbReference type="SMART" id="SM00487">
    <property type="entry name" value="DEXDc"/>
    <property type="match status" value="1"/>
</dbReference>
<dbReference type="Gene3D" id="1.20.120.1080">
    <property type="match status" value="1"/>
</dbReference>
<dbReference type="InterPro" id="IPR036770">
    <property type="entry name" value="Ankyrin_rpt-contain_sf"/>
</dbReference>
<dbReference type="SUPFAM" id="SSF48403">
    <property type="entry name" value="Ankyrin repeat"/>
    <property type="match status" value="1"/>
</dbReference>
<dbReference type="SMART" id="SM00490">
    <property type="entry name" value="HELICc"/>
    <property type="match status" value="1"/>
</dbReference>
<dbReference type="InterPro" id="IPR027417">
    <property type="entry name" value="P-loop_NTPase"/>
</dbReference>